<dbReference type="STRING" id="1076872.G8ZNX1"/>
<evidence type="ECO:0000313" key="3">
    <source>
        <dbReference type="Proteomes" id="UP000005627"/>
    </source>
</evidence>
<protein>
    <recommendedName>
        <fullName evidence="4">IMD domain-containing protein</fullName>
    </recommendedName>
</protein>
<dbReference type="GO" id="GO:0042144">
    <property type="term" value="P:vacuole fusion, non-autophagic"/>
    <property type="evidence" value="ECO:0007669"/>
    <property type="project" value="EnsemblFungi"/>
</dbReference>
<dbReference type="OrthoDB" id="5594612at2759"/>
<feature type="compositionally biased region" description="Polar residues" evidence="1">
    <location>
        <begin position="323"/>
        <end position="341"/>
    </location>
</feature>
<dbReference type="InterPro" id="IPR037470">
    <property type="entry name" value="IVY1"/>
</dbReference>
<feature type="compositionally biased region" description="Basic and acidic residues" evidence="1">
    <location>
        <begin position="306"/>
        <end position="320"/>
    </location>
</feature>
<evidence type="ECO:0000313" key="2">
    <source>
        <dbReference type="EMBL" id="CCE90315.1"/>
    </source>
</evidence>
<feature type="compositionally biased region" description="Basic and acidic residues" evidence="1">
    <location>
        <begin position="286"/>
        <end position="296"/>
    </location>
</feature>
<dbReference type="EMBL" id="HE616743">
    <property type="protein sequence ID" value="CCE90315.1"/>
    <property type="molecule type" value="Genomic_DNA"/>
</dbReference>
<dbReference type="InterPro" id="IPR027267">
    <property type="entry name" value="AH/BAR_dom_sf"/>
</dbReference>
<accession>G8ZNX1</accession>
<dbReference type="GO" id="GO:0042802">
    <property type="term" value="F:identical protein binding"/>
    <property type="evidence" value="ECO:0007669"/>
    <property type="project" value="EnsemblFungi"/>
</dbReference>
<dbReference type="GO" id="GO:0045121">
    <property type="term" value="C:membrane raft"/>
    <property type="evidence" value="ECO:0007669"/>
    <property type="project" value="EnsemblFungi"/>
</dbReference>
<dbReference type="RefSeq" id="XP_003679526.1">
    <property type="nucleotide sequence ID" value="XM_003679478.1"/>
</dbReference>
<dbReference type="GO" id="GO:0005543">
    <property type="term" value="F:phospholipid binding"/>
    <property type="evidence" value="ECO:0007669"/>
    <property type="project" value="EnsemblFungi"/>
</dbReference>
<dbReference type="InParanoid" id="G8ZNX1"/>
<sequence length="416" mass="46497">MNSHLSGTTSPERYAPHLSEFYSIVNNTSPQSVDAMETSSTTGTHLNASTFKRRMTPASVRSGMSSISDLRTLVTKRDMKNTVDAMTNLRNSSQGYAKSLREVSNHAGSMAHSLEQLARLKGCADSTAERFLSASGLFYLLANHENIMSQCLQAALSDGLLEEIDEFEVKFRTMENEFKKQCKEQSMKLKLQEKHNTNLSKRKVRNLMLYKESLLNLQSQLDHLEALRHDFYQDSYNLVESTCDHVLDNVATVSRAQVEISESIARKGWSGGGLDELLMDAEDPFAKEEDSTRSDDEIQPQITVTQDKDNDRNSDDEPKTPRKITSSTRIKSPLAQSPQNNLDRDEDQSDLDQEEDEAGFDNSFSLPLAGSARSRNGDKESLKDQNVLEGVSMLSLSEVRQGPAINANTNHDETIE</sequence>
<gene>
    <name evidence="2" type="primary">TDEL0B01860</name>
    <name evidence="2" type="ORF">TDEL_0B01860</name>
</gene>
<dbReference type="PANTHER" id="PTHR38407">
    <property type="entry name" value="PROTEIN IVY1"/>
    <property type="match status" value="1"/>
</dbReference>
<evidence type="ECO:0008006" key="4">
    <source>
        <dbReference type="Google" id="ProtNLM"/>
    </source>
</evidence>
<dbReference type="AlphaFoldDB" id="G8ZNX1"/>
<keyword evidence="3" id="KW-1185">Reference proteome</keyword>
<dbReference type="GO" id="GO:0000329">
    <property type="term" value="C:fungal-type vacuole membrane"/>
    <property type="evidence" value="ECO:0007669"/>
    <property type="project" value="EnsemblFungi"/>
</dbReference>
<evidence type="ECO:0000256" key="1">
    <source>
        <dbReference type="SAM" id="MobiDB-lite"/>
    </source>
</evidence>
<dbReference type="HOGENOM" id="CLU_034174_1_0_1"/>
<feature type="compositionally biased region" description="Acidic residues" evidence="1">
    <location>
        <begin position="344"/>
        <end position="359"/>
    </location>
</feature>
<dbReference type="GeneID" id="11504157"/>
<dbReference type="FunCoup" id="G8ZNX1">
    <property type="interactions" value="60"/>
</dbReference>
<dbReference type="Gene3D" id="1.20.1270.60">
    <property type="entry name" value="Arfaptin homology (AH) domain/BAR domain"/>
    <property type="match status" value="1"/>
</dbReference>
<name>G8ZNX1_TORDE</name>
<organism evidence="2 3">
    <name type="scientific">Torulaspora delbrueckii</name>
    <name type="common">Yeast</name>
    <name type="synonym">Candida colliculosa</name>
    <dbReference type="NCBI Taxonomy" id="4950"/>
    <lineage>
        <taxon>Eukaryota</taxon>
        <taxon>Fungi</taxon>
        <taxon>Dikarya</taxon>
        <taxon>Ascomycota</taxon>
        <taxon>Saccharomycotina</taxon>
        <taxon>Saccharomycetes</taxon>
        <taxon>Saccharomycetales</taxon>
        <taxon>Saccharomycetaceae</taxon>
        <taxon>Torulaspora</taxon>
    </lineage>
</organism>
<reference evidence="2 3" key="1">
    <citation type="journal article" date="2011" name="Proc. Natl. Acad. Sci. U.S.A.">
        <title>Evolutionary erosion of yeast sex chromosomes by mating-type switching accidents.</title>
        <authorList>
            <person name="Gordon J.L."/>
            <person name="Armisen D."/>
            <person name="Proux-Wera E."/>
            <person name="Oheigeartaigh S.S."/>
            <person name="Byrne K.P."/>
            <person name="Wolfe K.H."/>
        </authorList>
    </citation>
    <scope>NUCLEOTIDE SEQUENCE [LARGE SCALE GENOMIC DNA]</scope>
    <source>
        <strain evidence="3">ATCC 10662 / CBS 1146 / NBRC 0425 / NCYC 2629 / NRRL Y-866</strain>
    </source>
</reference>
<dbReference type="KEGG" id="tdl:TDEL_0B01860"/>
<dbReference type="eggNOG" id="ENOG502QTA6">
    <property type="taxonomic scope" value="Eukaryota"/>
</dbReference>
<proteinExistence type="predicted"/>
<feature type="region of interest" description="Disordered" evidence="1">
    <location>
        <begin position="286"/>
        <end position="416"/>
    </location>
</feature>
<dbReference type="PANTHER" id="PTHR38407:SF1">
    <property type="entry name" value="PROTEIN IVY1"/>
    <property type="match status" value="1"/>
</dbReference>
<dbReference type="Proteomes" id="UP000005627">
    <property type="component" value="Chromosome 2"/>
</dbReference>